<keyword evidence="6" id="KW-0805">Transcription regulation</keyword>
<proteinExistence type="predicted"/>
<dbReference type="GO" id="GO:0003682">
    <property type="term" value="F:chromatin binding"/>
    <property type="evidence" value="ECO:0007669"/>
    <property type="project" value="TreeGrafter"/>
</dbReference>
<evidence type="ECO:0000256" key="4">
    <source>
        <dbReference type="ARBA" id="ARBA00022553"/>
    </source>
</evidence>
<keyword evidence="9" id="KW-0539">Nucleus</keyword>
<feature type="region of interest" description="Disordered" evidence="10">
    <location>
        <begin position="465"/>
        <end position="509"/>
    </location>
</feature>
<evidence type="ECO:0000256" key="2">
    <source>
        <dbReference type="ARBA" id="ARBA00021162"/>
    </source>
</evidence>
<feature type="compositionally biased region" description="Pro residues" evidence="10">
    <location>
        <begin position="1462"/>
        <end position="1472"/>
    </location>
</feature>
<evidence type="ECO:0000256" key="9">
    <source>
        <dbReference type="ARBA" id="ARBA00023242"/>
    </source>
</evidence>
<organism evidence="13">
    <name type="scientific">Schistocephalus solidus</name>
    <name type="common">Tapeworm</name>
    <dbReference type="NCBI Taxonomy" id="70667"/>
    <lineage>
        <taxon>Eukaryota</taxon>
        <taxon>Metazoa</taxon>
        <taxon>Spiralia</taxon>
        <taxon>Lophotrochozoa</taxon>
        <taxon>Platyhelminthes</taxon>
        <taxon>Cestoda</taxon>
        <taxon>Eucestoda</taxon>
        <taxon>Diphyllobothriidea</taxon>
        <taxon>Diphyllobothriidae</taxon>
        <taxon>Schistocephalus</taxon>
    </lineage>
</organism>
<dbReference type="Proteomes" id="UP000275846">
    <property type="component" value="Unassembled WGS sequence"/>
</dbReference>
<feature type="compositionally biased region" description="Polar residues" evidence="10">
    <location>
        <begin position="943"/>
        <end position="959"/>
    </location>
</feature>
<gene>
    <name evidence="11" type="ORF">SSLN_LOCUS9623</name>
</gene>
<feature type="compositionally biased region" description="Polar residues" evidence="10">
    <location>
        <begin position="249"/>
        <end position="258"/>
    </location>
</feature>
<evidence type="ECO:0000256" key="5">
    <source>
        <dbReference type="ARBA" id="ARBA00022853"/>
    </source>
</evidence>
<comment type="subcellular location">
    <subcellularLocation>
        <location evidence="1">Nucleus</location>
    </subcellularLocation>
</comment>
<dbReference type="GO" id="GO:0000403">
    <property type="term" value="F:Y-form DNA binding"/>
    <property type="evidence" value="ECO:0007669"/>
    <property type="project" value="TreeGrafter"/>
</dbReference>
<feature type="region of interest" description="Disordered" evidence="10">
    <location>
        <begin position="884"/>
        <end position="979"/>
    </location>
</feature>
<feature type="compositionally biased region" description="Polar residues" evidence="10">
    <location>
        <begin position="180"/>
        <end position="198"/>
    </location>
</feature>
<evidence type="ECO:0000256" key="8">
    <source>
        <dbReference type="ARBA" id="ARBA00023163"/>
    </source>
</evidence>
<feature type="compositionally biased region" description="Low complexity" evidence="10">
    <location>
        <begin position="884"/>
        <end position="900"/>
    </location>
</feature>
<name>A0A183SZH5_SCHSO</name>
<feature type="compositionally biased region" description="Low complexity" evidence="10">
    <location>
        <begin position="912"/>
        <end position="923"/>
    </location>
</feature>
<reference evidence="13" key="1">
    <citation type="submission" date="2016-06" db="UniProtKB">
        <authorList>
            <consortium name="WormBaseParasite"/>
        </authorList>
    </citation>
    <scope>IDENTIFICATION</scope>
</reference>
<dbReference type="GO" id="GO:0006325">
    <property type="term" value="P:chromatin organization"/>
    <property type="evidence" value="ECO:0007669"/>
    <property type="project" value="UniProtKB-KW"/>
</dbReference>
<feature type="compositionally biased region" description="Low complexity" evidence="10">
    <location>
        <begin position="1311"/>
        <end position="1326"/>
    </location>
</feature>
<evidence type="ECO:0000313" key="12">
    <source>
        <dbReference type="Proteomes" id="UP000275846"/>
    </source>
</evidence>
<feature type="region of interest" description="Disordered" evidence="10">
    <location>
        <begin position="80"/>
        <end position="198"/>
    </location>
</feature>
<evidence type="ECO:0000256" key="7">
    <source>
        <dbReference type="ARBA" id="ARBA00023125"/>
    </source>
</evidence>
<feature type="region of interest" description="Disordered" evidence="10">
    <location>
        <begin position="244"/>
        <end position="264"/>
    </location>
</feature>
<keyword evidence="3" id="KW-0678">Repressor</keyword>
<evidence type="ECO:0000313" key="13">
    <source>
        <dbReference type="WBParaSite" id="SSLN_0000998501-mRNA-1"/>
    </source>
</evidence>
<dbReference type="STRING" id="70667.A0A183SZH5"/>
<reference evidence="11 12" key="2">
    <citation type="submission" date="2018-11" db="EMBL/GenBank/DDBJ databases">
        <authorList>
            <consortium name="Pathogen Informatics"/>
        </authorList>
    </citation>
    <scope>NUCLEOTIDE SEQUENCE [LARGE SCALE GENOMIC DNA]</scope>
    <source>
        <strain evidence="11 12">NST_G2</strain>
    </source>
</reference>
<feature type="compositionally biased region" description="Polar residues" evidence="10">
    <location>
        <begin position="363"/>
        <end position="387"/>
    </location>
</feature>
<dbReference type="GO" id="GO:0006357">
    <property type="term" value="P:regulation of transcription by RNA polymerase II"/>
    <property type="evidence" value="ECO:0007669"/>
    <property type="project" value="TreeGrafter"/>
</dbReference>
<feature type="region of interest" description="Disordered" evidence="10">
    <location>
        <begin position="1298"/>
        <end position="1332"/>
    </location>
</feature>
<feature type="region of interest" description="Disordered" evidence="10">
    <location>
        <begin position="1445"/>
        <end position="1485"/>
    </location>
</feature>
<feature type="compositionally biased region" description="Polar residues" evidence="10">
    <location>
        <begin position="397"/>
        <end position="406"/>
    </location>
</feature>
<dbReference type="Pfam" id="PF05053">
    <property type="entry name" value="Menin"/>
    <property type="match status" value="2"/>
</dbReference>
<dbReference type="PANTHER" id="PTHR12693:SF3">
    <property type="entry name" value="MENIN"/>
    <property type="match status" value="1"/>
</dbReference>
<feature type="region of interest" description="Disordered" evidence="10">
    <location>
        <begin position="363"/>
        <end position="406"/>
    </location>
</feature>
<keyword evidence="8" id="KW-0804">Transcription</keyword>
<evidence type="ECO:0000256" key="10">
    <source>
        <dbReference type="SAM" id="MobiDB-lite"/>
    </source>
</evidence>
<sequence>MTLRSSNLASMRAWRRYFPLVSVESVTDLFEDIFQQCRISDDAWNSASEPNLAFISIILGYIETQLTLGSSSNAHVLPTVKSHGTAKSGTDLTVSHRRRPLQEPSTRSKRSNLRSSSPSLRKVDSPVASFSLETPPISEIPATPRSAQRCLSRDSSCESTAATPRSGTRTPVSLDFRNAQPPTRTTADSSISNTNNSEFYENVPGSTVFPSLRFEEAEGLYQKFYSIIVNNSNIKSYVTKVPTEPGSHSLGSRKSLGQQPEDAPQTASRDLIRAVCSTLCSQLTSSRQREHLVHAQSIYSLLKTGLLDSFGLAFATVAACQLLGYADVHLALSEDHAWVEFGAAGQRETADVAVMPTFVDGQLGQSKNETDVTSEGSGNTRFRSSLSGPPEPYPSTGVGNSSATSKITTPYPPPIRMGHLCSSWLYLNGCPVVCKPALIAAAAAITAIQPCGLSRSVQSLQLQNPTASDFTPPASPASSAGTRPSRPGGRSAELGSTQSRHRSSGSAISSSETVSHELVRLKQSLLWVTLRAGLLSRYPLGLTNLADIEEGFPSSDGRRLSDLNGDWTAAADCYAPAGSELACFGKPSPSLPCVLEELVELRQPTDRGKEVQQPQHQPQQLLVPLKVENSLPLELLFRAVEINRSHYHNQHVYPYIYLANYLYRHGYVQDAMRYWAEAARFVLLSYIRQLFSFRYNHSSEDAEIYREFLDVATRIMPDIFKSVAMENRSCCEGPIVSDPVDGAYQPENILGTLLFTLLLLSFLLTDLLKEYLCTTFLRGFFRRLNFVYFLELGLSLFSEISMDDNFGASDFISGPRLLMVTCLVFPPDSPLCLAYLLAFYDHLCLWEENSVVPVLHVGWVDKLMVSLTRFSAFARRNLTLEGTRSLPEKSSSSLASRSSRQTPASDVGAPGSPALSCSRISSPSLPPPSSAPPTKSMVRGTSIAHQQPSLLPSKCSSRHQFGEPPVSGDPLPPMQGSPAVPLVVVSDEPINAGGATHLDQSKSPFPPDGRTQPLTVLLPGAVAGFQGSETGSGPTISPALPSSLTSSTSSSAVSIFTAATLSHPHTEECDTKAHDNRLPLSDTLNSLHRSLSTTSEGCDVQQPAVTTAPDLHTDSCLGNAPAYKVRKLDAPVPAAPVIPSSLEDCKTRGAHMVDAPQENSTTTAAATEDLFSLDLEDVDLGVCIDASRQALISFLASGCEHRLLNPAFLLGQDATSPFLSPADQENLDWDELLAEEKEAPQLPPTKVSHNKLEDLLFGVERPLLQSARERRRRQQRDLSPGEATAAAVTVTYGLSVSEPGKQDLVGEDAAPPSSGTTTGSSEPRTSFSPASSCHFSPLNIMIEANSTELGKFPGANNPLDYLPSDDQPTTVNDSCRSYEQKEFTAEKTAMAMDLLAADATKEEAMVTVEGDAKPVAGPTATTSILETEDFLHLLLNESHSGISSPAPFTITDMAPPTWETPAAPPTRSPDAPPTHSDHTTDVAQTGQLVPPSVCYSPLAVHLRLYSVKMSSIASLLSTPGRVNSSAIKLALTAQSQVRMRRRSATVSGSSTATAVISSPSVSSTSFWKSSIGGAAAVQPNALGGSDLWPAPPTR</sequence>
<dbReference type="OrthoDB" id="5962932at2759"/>
<feature type="compositionally biased region" description="Polar residues" evidence="10">
    <location>
        <begin position="157"/>
        <end position="171"/>
    </location>
</feature>
<evidence type="ECO:0000256" key="3">
    <source>
        <dbReference type="ARBA" id="ARBA00022491"/>
    </source>
</evidence>
<dbReference type="GO" id="GO:0000976">
    <property type="term" value="F:transcription cis-regulatory region binding"/>
    <property type="evidence" value="ECO:0007669"/>
    <property type="project" value="TreeGrafter"/>
</dbReference>
<evidence type="ECO:0000313" key="11">
    <source>
        <dbReference type="EMBL" id="VDL96008.1"/>
    </source>
</evidence>
<keyword evidence="7" id="KW-0238">DNA-binding</keyword>
<dbReference type="GO" id="GO:0045786">
    <property type="term" value="P:negative regulation of cell cycle"/>
    <property type="evidence" value="ECO:0007669"/>
    <property type="project" value="TreeGrafter"/>
</dbReference>
<keyword evidence="4" id="KW-0597">Phosphoprotein</keyword>
<accession>A0A183SZH5</accession>
<keyword evidence="5" id="KW-0156">Chromatin regulator</keyword>
<dbReference type="PANTHER" id="PTHR12693">
    <property type="entry name" value="MENIN"/>
    <property type="match status" value="1"/>
</dbReference>
<dbReference type="EMBL" id="UYSU01035357">
    <property type="protein sequence ID" value="VDL96008.1"/>
    <property type="molecule type" value="Genomic_DNA"/>
</dbReference>
<dbReference type="InterPro" id="IPR007747">
    <property type="entry name" value="Menin"/>
</dbReference>
<protein>
    <recommendedName>
        <fullName evidence="2">Menin</fullName>
    </recommendedName>
</protein>
<dbReference type="GO" id="GO:0008285">
    <property type="term" value="P:negative regulation of cell population proliferation"/>
    <property type="evidence" value="ECO:0007669"/>
    <property type="project" value="TreeGrafter"/>
</dbReference>
<evidence type="ECO:0000256" key="6">
    <source>
        <dbReference type="ARBA" id="ARBA00023015"/>
    </source>
</evidence>
<keyword evidence="12" id="KW-1185">Reference proteome</keyword>
<evidence type="ECO:0000256" key="1">
    <source>
        <dbReference type="ARBA" id="ARBA00004123"/>
    </source>
</evidence>
<dbReference type="WBParaSite" id="SSLN_0000998501-mRNA-1">
    <property type="protein sequence ID" value="SSLN_0000998501-mRNA-1"/>
    <property type="gene ID" value="SSLN_0000998501"/>
</dbReference>
<dbReference type="GO" id="GO:0000785">
    <property type="term" value="C:chromatin"/>
    <property type="evidence" value="ECO:0007669"/>
    <property type="project" value="TreeGrafter"/>
</dbReference>
<dbReference type="GO" id="GO:0035097">
    <property type="term" value="C:histone methyltransferase complex"/>
    <property type="evidence" value="ECO:0007669"/>
    <property type="project" value="TreeGrafter"/>
</dbReference>